<dbReference type="AlphaFoldDB" id="A0A8B7NBD6"/>
<evidence type="ECO:0000313" key="3">
    <source>
        <dbReference type="Proteomes" id="UP000694843"/>
    </source>
</evidence>
<dbReference type="Gene3D" id="2.170.140.10">
    <property type="entry name" value="Chitin binding domain"/>
    <property type="match status" value="1"/>
</dbReference>
<feature type="signal peptide" evidence="1">
    <location>
        <begin position="1"/>
        <end position="24"/>
    </location>
</feature>
<gene>
    <name evidence="4" type="primary">LOC108668205</name>
</gene>
<dbReference type="OMA" id="GSSEMQH"/>
<dbReference type="GO" id="GO:0005576">
    <property type="term" value="C:extracellular region"/>
    <property type="evidence" value="ECO:0007669"/>
    <property type="project" value="InterPro"/>
</dbReference>
<dbReference type="PROSITE" id="PS50940">
    <property type="entry name" value="CHIT_BIND_II"/>
    <property type="match status" value="1"/>
</dbReference>
<evidence type="ECO:0000259" key="2">
    <source>
        <dbReference type="PROSITE" id="PS50940"/>
    </source>
</evidence>
<dbReference type="SUPFAM" id="SSF57625">
    <property type="entry name" value="Invertebrate chitin-binding proteins"/>
    <property type="match status" value="1"/>
</dbReference>
<evidence type="ECO:0000313" key="4">
    <source>
        <dbReference type="RefSeq" id="XP_018010866.1"/>
    </source>
</evidence>
<keyword evidence="1" id="KW-0732">Signal</keyword>
<keyword evidence="3" id="KW-1185">Reference proteome</keyword>
<dbReference type="Proteomes" id="UP000694843">
    <property type="component" value="Unplaced"/>
</dbReference>
<dbReference type="RefSeq" id="XP_018010866.1">
    <property type="nucleotide sequence ID" value="XM_018155377.1"/>
</dbReference>
<dbReference type="PANTHER" id="PTHR22933">
    <property type="entry name" value="FI18007P1-RELATED"/>
    <property type="match status" value="1"/>
</dbReference>
<feature type="domain" description="Chitin-binding type-2" evidence="2">
    <location>
        <begin position="48"/>
        <end position="115"/>
    </location>
</feature>
<dbReference type="InterPro" id="IPR036508">
    <property type="entry name" value="Chitin-bd_dom_sf"/>
</dbReference>
<dbReference type="PANTHER" id="PTHR22933:SF43">
    <property type="entry name" value="LP10131P"/>
    <property type="match status" value="1"/>
</dbReference>
<dbReference type="KEGG" id="hazt:108668205"/>
<evidence type="ECO:0000256" key="1">
    <source>
        <dbReference type="SAM" id="SignalP"/>
    </source>
</evidence>
<accession>A0A8B7NBD6</accession>
<organism evidence="3 4">
    <name type="scientific">Hyalella azteca</name>
    <name type="common">Amphipod</name>
    <dbReference type="NCBI Taxonomy" id="294128"/>
    <lineage>
        <taxon>Eukaryota</taxon>
        <taxon>Metazoa</taxon>
        <taxon>Ecdysozoa</taxon>
        <taxon>Arthropoda</taxon>
        <taxon>Crustacea</taxon>
        <taxon>Multicrustacea</taxon>
        <taxon>Malacostraca</taxon>
        <taxon>Eumalacostraca</taxon>
        <taxon>Peracarida</taxon>
        <taxon>Amphipoda</taxon>
        <taxon>Senticaudata</taxon>
        <taxon>Talitrida</taxon>
        <taxon>Talitroidea</taxon>
        <taxon>Hyalellidae</taxon>
        <taxon>Hyalella</taxon>
    </lineage>
</organism>
<dbReference type="SMART" id="SM00494">
    <property type="entry name" value="ChtBD2"/>
    <property type="match status" value="1"/>
</dbReference>
<dbReference type="Pfam" id="PF01607">
    <property type="entry name" value="CBM_14"/>
    <property type="match status" value="1"/>
</dbReference>
<dbReference type="GeneID" id="108668205"/>
<proteinExistence type="predicted"/>
<dbReference type="OrthoDB" id="6363509at2759"/>
<protein>
    <submittedName>
        <fullName evidence="4">U-scoloptoxin(01)-Cw1a</fullName>
    </submittedName>
</protein>
<dbReference type="GO" id="GO:0008061">
    <property type="term" value="F:chitin binding"/>
    <property type="evidence" value="ECO:0007669"/>
    <property type="project" value="InterPro"/>
</dbReference>
<reference evidence="4" key="1">
    <citation type="submission" date="2025-08" db="UniProtKB">
        <authorList>
            <consortium name="RefSeq"/>
        </authorList>
    </citation>
    <scope>IDENTIFICATION</scope>
    <source>
        <tissue evidence="4">Whole organism</tissue>
    </source>
</reference>
<name>A0A8B7NBD6_HYAAZ</name>
<dbReference type="InterPro" id="IPR002557">
    <property type="entry name" value="Chitin-bd_dom"/>
</dbReference>
<sequence>MAMYIKSVARAACALLVMAVLVSGDSSPNEYELPSNSSVVNFGPIVTGFSCDGLQYGYYADVANGCRIFHVCYPYMDAEGFIRTRMWSFICGLGTVFNQQALVCDFPENTTPCDQAPNFYNVNEYFGREDVNFLE</sequence>
<feature type="chain" id="PRO_5034959228" evidence="1">
    <location>
        <begin position="25"/>
        <end position="135"/>
    </location>
</feature>
<dbReference type="InterPro" id="IPR052976">
    <property type="entry name" value="Scoloptoxin-like"/>
</dbReference>